<dbReference type="Pfam" id="PF00086">
    <property type="entry name" value="Thyroglobulin_1"/>
    <property type="match status" value="1"/>
</dbReference>
<organism evidence="7 8">
    <name type="scientific">Argiope bruennichi</name>
    <name type="common">Wasp spider</name>
    <name type="synonym">Aranea bruennichi</name>
    <dbReference type="NCBI Taxonomy" id="94029"/>
    <lineage>
        <taxon>Eukaryota</taxon>
        <taxon>Metazoa</taxon>
        <taxon>Ecdysozoa</taxon>
        <taxon>Arthropoda</taxon>
        <taxon>Chelicerata</taxon>
        <taxon>Arachnida</taxon>
        <taxon>Araneae</taxon>
        <taxon>Araneomorphae</taxon>
        <taxon>Entelegynae</taxon>
        <taxon>Araneoidea</taxon>
        <taxon>Araneidae</taxon>
        <taxon>Argiope</taxon>
    </lineage>
</organism>
<dbReference type="PANTHER" id="PTHR12352:SF3">
    <property type="entry name" value="NIDOGEN-2"/>
    <property type="match status" value="1"/>
</dbReference>
<dbReference type="AlphaFoldDB" id="A0A8T0EL56"/>
<evidence type="ECO:0000313" key="7">
    <source>
        <dbReference type="EMBL" id="KAF8773245.1"/>
    </source>
</evidence>
<dbReference type="Proteomes" id="UP000807504">
    <property type="component" value="Unassembled WGS sequence"/>
</dbReference>
<protein>
    <submittedName>
        <fullName evidence="7">Equistatin like protein</fullName>
    </submittedName>
</protein>
<dbReference type="PROSITE" id="PS51162">
    <property type="entry name" value="THYROGLOBULIN_1_2"/>
    <property type="match status" value="1"/>
</dbReference>
<proteinExistence type="predicted"/>
<dbReference type="InterPro" id="IPR051950">
    <property type="entry name" value="Dev_reg/Prot_inhib"/>
</dbReference>
<dbReference type="SUPFAM" id="SSF57610">
    <property type="entry name" value="Thyroglobulin type-1 domain"/>
    <property type="match status" value="1"/>
</dbReference>
<comment type="caution">
    <text evidence="5">Lacks conserved residue(s) required for the propagation of feature annotation.</text>
</comment>
<evidence type="ECO:0000256" key="3">
    <source>
        <dbReference type="ARBA" id="ARBA00022737"/>
    </source>
</evidence>
<evidence type="ECO:0000256" key="4">
    <source>
        <dbReference type="ARBA" id="ARBA00023157"/>
    </source>
</evidence>
<dbReference type="InterPro" id="IPR000716">
    <property type="entry name" value="Thyroglobulin_1"/>
</dbReference>
<keyword evidence="3" id="KW-0677">Repeat</keyword>
<evidence type="ECO:0000259" key="6">
    <source>
        <dbReference type="PROSITE" id="PS51162"/>
    </source>
</evidence>
<keyword evidence="8" id="KW-1185">Reference proteome</keyword>
<evidence type="ECO:0000256" key="1">
    <source>
        <dbReference type="ARBA" id="ARBA00004613"/>
    </source>
</evidence>
<keyword evidence="4" id="KW-1015">Disulfide bond</keyword>
<dbReference type="GO" id="GO:0007160">
    <property type="term" value="P:cell-matrix adhesion"/>
    <property type="evidence" value="ECO:0007669"/>
    <property type="project" value="TreeGrafter"/>
</dbReference>
<sequence>MISSNLHSIQHIDSVTNREGDKCDTQVIAPIPRQACGPRLMCDKLEKKCYCVDKNGKRIFGTEIASEVNMTRLERYCNCSREYEEFPKTVPNGDFLRCLPNGDYDRLQCTEEWCYCMESENPDVIEVAKFNTSLKGLSCYDEKIHKDFDATFRSNCWNERNSLKQIIKKHEDQQIAVIGIDLPECDLDGSYAPVQCRQESCFCVDKEGNPFEGYKVPRHSKEGEEMDCRCVRDKFFIRQQKEKNQNMKDFDIYKCAPNGNYKPPEFI</sequence>
<dbReference type="GO" id="GO:0005604">
    <property type="term" value="C:basement membrane"/>
    <property type="evidence" value="ECO:0007669"/>
    <property type="project" value="TreeGrafter"/>
</dbReference>
<reference evidence="7" key="1">
    <citation type="journal article" date="2020" name="bioRxiv">
        <title>Chromosome-level reference genome of the European wasp spider Argiope bruennichi: a resource for studies on range expansion and evolutionary adaptation.</title>
        <authorList>
            <person name="Sheffer M.M."/>
            <person name="Hoppe A."/>
            <person name="Krehenwinkel H."/>
            <person name="Uhl G."/>
            <person name="Kuss A.W."/>
            <person name="Jensen L."/>
            <person name="Jensen C."/>
            <person name="Gillespie R.G."/>
            <person name="Hoff K.J."/>
            <person name="Prost S."/>
        </authorList>
    </citation>
    <scope>NUCLEOTIDE SEQUENCE</scope>
</reference>
<dbReference type="GO" id="GO:0005615">
    <property type="term" value="C:extracellular space"/>
    <property type="evidence" value="ECO:0007669"/>
    <property type="project" value="TreeGrafter"/>
</dbReference>
<dbReference type="EMBL" id="JABXBU010002227">
    <property type="protein sequence ID" value="KAF8773245.1"/>
    <property type="molecule type" value="Genomic_DNA"/>
</dbReference>
<dbReference type="CDD" id="cd00191">
    <property type="entry name" value="TY"/>
    <property type="match status" value="1"/>
</dbReference>
<name>A0A8T0EL56_ARGBR</name>
<dbReference type="SMART" id="SM00211">
    <property type="entry name" value="TY"/>
    <property type="match status" value="2"/>
</dbReference>
<feature type="domain" description="Thyroglobulin type-1" evidence="6">
    <location>
        <begin position="153"/>
        <end position="228"/>
    </location>
</feature>
<evidence type="ECO:0000256" key="5">
    <source>
        <dbReference type="PROSITE-ProRule" id="PRU00500"/>
    </source>
</evidence>
<dbReference type="Gene3D" id="4.10.800.10">
    <property type="entry name" value="Thyroglobulin type-1"/>
    <property type="match status" value="1"/>
</dbReference>
<dbReference type="PANTHER" id="PTHR12352">
    <property type="entry name" value="SECRETED MODULAR CALCIUM-BINDING PROTEIN"/>
    <property type="match status" value="1"/>
</dbReference>
<evidence type="ECO:0000256" key="2">
    <source>
        <dbReference type="ARBA" id="ARBA00022525"/>
    </source>
</evidence>
<comment type="caution">
    <text evidence="7">The sequence shown here is derived from an EMBL/GenBank/DDBJ whole genome shotgun (WGS) entry which is preliminary data.</text>
</comment>
<reference evidence="7" key="2">
    <citation type="submission" date="2020-06" db="EMBL/GenBank/DDBJ databases">
        <authorList>
            <person name="Sheffer M."/>
        </authorList>
    </citation>
    <scope>NUCLEOTIDE SEQUENCE</scope>
</reference>
<evidence type="ECO:0000313" key="8">
    <source>
        <dbReference type="Proteomes" id="UP000807504"/>
    </source>
</evidence>
<gene>
    <name evidence="7" type="ORF">HNY73_015920</name>
</gene>
<accession>A0A8T0EL56</accession>
<dbReference type="InterPro" id="IPR036857">
    <property type="entry name" value="Thyroglobulin_1_sf"/>
</dbReference>
<comment type="subcellular location">
    <subcellularLocation>
        <location evidence="1">Secreted</location>
    </subcellularLocation>
</comment>
<keyword evidence="2" id="KW-0964">Secreted</keyword>